<proteinExistence type="inferred from homology"/>
<gene>
    <name evidence="9" type="ORF">CHS0354_001665</name>
</gene>
<dbReference type="PANTHER" id="PTHR11988">
    <property type="entry name" value="THYROTROPH EMBRYONIC FACTOR RELATED"/>
    <property type="match status" value="1"/>
</dbReference>
<dbReference type="GO" id="GO:0000978">
    <property type="term" value="F:RNA polymerase II cis-regulatory region sequence-specific DNA binding"/>
    <property type="evidence" value="ECO:0007669"/>
    <property type="project" value="TreeGrafter"/>
</dbReference>
<reference evidence="9" key="1">
    <citation type="journal article" date="2021" name="Genome Biol. Evol.">
        <title>A High-Quality Reference Genome for a Parasitic Bivalve with Doubly Uniparental Inheritance (Bivalvia: Unionida).</title>
        <authorList>
            <person name="Smith C.H."/>
        </authorList>
    </citation>
    <scope>NUCLEOTIDE SEQUENCE</scope>
    <source>
        <strain evidence="9">CHS0354</strain>
    </source>
</reference>
<keyword evidence="5" id="KW-0804">Transcription</keyword>
<dbReference type="AlphaFoldDB" id="A0AAE0VJC8"/>
<reference evidence="9" key="2">
    <citation type="journal article" date="2021" name="Genome Biol. Evol.">
        <title>Developing a high-quality reference genome for a parasitic bivalve with doubly uniparental inheritance (Bivalvia: Unionida).</title>
        <authorList>
            <person name="Smith C.H."/>
        </authorList>
    </citation>
    <scope>NUCLEOTIDE SEQUENCE</scope>
    <source>
        <strain evidence="9">CHS0354</strain>
        <tissue evidence="9">Mantle</tissue>
    </source>
</reference>
<dbReference type="InterPro" id="IPR046347">
    <property type="entry name" value="bZIP_sf"/>
</dbReference>
<reference evidence="9" key="3">
    <citation type="submission" date="2023-05" db="EMBL/GenBank/DDBJ databases">
        <authorList>
            <person name="Smith C.H."/>
        </authorList>
    </citation>
    <scope>NUCLEOTIDE SEQUENCE</scope>
    <source>
        <strain evidence="9">CHS0354</strain>
        <tissue evidence="9">Mantle</tissue>
    </source>
</reference>
<comment type="subcellular location">
    <subcellularLocation>
        <location evidence="1">Nucleus</location>
    </subcellularLocation>
</comment>
<dbReference type="SUPFAM" id="SSF57959">
    <property type="entry name" value="Leucine zipper domain"/>
    <property type="match status" value="1"/>
</dbReference>
<evidence type="ECO:0000256" key="6">
    <source>
        <dbReference type="ARBA" id="ARBA00023242"/>
    </source>
</evidence>
<dbReference type="InterPro" id="IPR040223">
    <property type="entry name" value="PAR_bZIP"/>
</dbReference>
<dbReference type="Pfam" id="PF07716">
    <property type="entry name" value="bZIP_2"/>
    <property type="match status" value="1"/>
</dbReference>
<evidence type="ECO:0000256" key="7">
    <source>
        <dbReference type="SAM" id="MobiDB-lite"/>
    </source>
</evidence>
<feature type="compositionally biased region" description="Basic and acidic residues" evidence="7">
    <location>
        <begin position="1"/>
        <end position="14"/>
    </location>
</feature>
<protein>
    <recommendedName>
        <fullName evidence="8">BZIP domain-containing protein</fullName>
    </recommendedName>
</protein>
<keyword evidence="6" id="KW-0539">Nucleus</keyword>
<evidence type="ECO:0000256" key="5">
    <source>
        <dbReference type="ARBA" id="ARBA00023163"/>
    </source>
</evidence>
<keyword evidence="3" id="KW-0805">Transcription regulation</keyword>
<dbReference type="Proteomes" id="UP001195483">
    <property type="component" value="Unassembled WGS sequence"/>
</dbReference>
<dbReference type="Gene3D" id="1.20.5.170">
    <property type="match status" value="1"/>
</dbReference>
<feature type="compositionally biased region" description="Basic and acidic residues" evidence="7">
    <location>
        <begin position="308"/>
        <end position="338"/>
    </location>
</feature>
<feature type="compositionally biased region" description="Basic and acidic residues" evidence="7">
    <location>
        <begin position="40"/>
        <end position="51"/>
    </location>
</feature>
<dbReference type="GO" id="GO:0000981">
    <property type="term" value="F:DNA-binding transcription factor activity, RNA polymerase II-specific"/>
    <property type="evidence" value="ECO:0007669"/>
    <property type="project" value="TreeGrafter"/>
</dbReference>
<evidence type="ECO:0000313" key="9">
    <source>
        <dbReference type="EMBL" id="KAK3580004.1"/>
    </source>
</evidence>
<feature type="compositionally biased region" description="Low complexity" evidence="7">
    <location>
        <begin position="66"/>
        <end position="84"/>
    </location>
</feature>
<evidence type="ECO:0000313" key="10">
    <source>
        <dbReference type="Proteomes" id="UP001195483"/>
    </source>
</evidence>
<keyword evidence="10" id="KW-1185">Reference proteome</keyword>
<keyword evidence="4" id="KW-0238">DNA-binding</keyword>
<dbReference type="EMBL" id="JAEAOA010000161">
    <property type="protein sequence ID" value="KAK3580004.1"/>
    <property type="molecule type" value="Genomic_DNA"/>
</dbReference>
<accession>A0AAE0VJC8</accession>
<feature type="compositionally biased region" description="Polar residues" evidence="7">
    <location>
        <begin position="276"/>
        <end position="299"/>
    </location>
</feature>
<comment type="caution">
    <text evidence="9">The sequence shown here is derived from an EMBL/GenBank/DDBJ whole genome shotgun (WGS) entry which is preliminary data.</text>
</comment>
<dbReference type="InterPro" id="IPR004827">
    <property type="entry name" value="bZIP"/>
</dbReference>
<evidence type="ECO:0000256" key="4">
    <source>
        <dbReference type="ARBA" id="ARBA00023125"/>
    </source>
</evidence>
<comment type="similarity">
    <text evidence="2">Belongs to the bZIP family. PAR subfamily.</text>
</comment>
<organism evidence="9 10">
    <name type="scientific">Potamilus streckersoni</name>
    <dbReference type="NCBI Taxonomy" id="2493646"/>
    <lineage>
        <taxon>Eukaryota</taxon>
        <taxon>Metazoa</taxon>
        <taxon>Spiralia</taxon>
        <taxon>Lophotrochozoa</taxon>
        <taxon>Mollusca</taxon>
        <taxon>Bivalvia</taxon>
        <taxon>Autobranchia</taxon>
        <taxon>Heteroconchia</taxon>
        <taxon>Palaeoheterodonta</taxon>
        <taxon>Unionida</taxon>
        <taxon>Unionoidea</taxon>
        <taxon>Unionidae</taxon>
        <taxon>Ambleminae</taxon>
        <taxon>Lampsilini</taxon>
        <taxon>Potamilus</taxon>
    </lineage>
</organism>
<feature type="compositionally biased region" description="Low complexity" evidence="7">
    <location>
        <begin position="262"/>
        <end position="275"/>
    </location>
</feature>
<dbReference type="FunFam" id="1.20.5.170:FF:000007">
    <property type="entry name" value="hepatic leukemia factor isoform X2"/>
    <property type="match status" value="1"/>
</dbReference>
<evidence type="ECO:0000256" key="2">
    <source>
        <dbReference type="ARBA" id="ARBA00009208"/>
    </source>
</evidence>
<dbReference type="GO" id="GO:0005634">
    <property type="term" value="C:nucleus"/>
    <property type="evidence" value="ECO:0007669"/>
    <property type="project" value="UniProtKB-SubCell"/>
</dbReference>
<dbReference type="CDD" id="cd14695">
    <property type="entry name" value="bZIP_HLF"/>
    <property type="match status" value="1"/>
</dbReference>
<dbReference type="PANTHER" id="PTHR11988:SF56">
    <property type="entry name" value="TRANSCRIPTION FACTOR CES-2"/>
    <property type="match status" value="1"/>
</dbReference>
<dbReference type="SMART" id="SM00338">
    <property type="entry name" value="BRLZ"/>
    <property type="match status" value="1"/>
</dbReference>
<sequence length="378" mass="41810">MADDDVHNGVERENTTPNHRNLNGYKLESSFEQQHLHINKSSEHNDSKEEFVESPLDFSIKKKGYDGASGSESTSSPASTSDTGCHLEDRRTDFDENICYVNGGREPGEKVNQTGQPNILNSDVYPPSSYTNMSAAMLSGLRMGMIPDVNMLANFPAMAALMDPRRAQGGKTTRPFKAYPKEPLSLPVGNFGLPNYMAAFPNFDANVLQGMNLTSDELFNIYKQQLSVIREREKHIESIRASHLRTSTMTSPNRSQPPGPSPSSTSGSTVSTTNPINVNNGVHVSAASPSMPTSNTGVTASGRKRPRSLPDEQKDESYWERRRKNNDAAKRSRDARRAKEDEIAIRAALLEQENLKLRVEVAALKTETAKLRCMLYNS</sequence>
<feature type="region of interest" description="Disordered" evidence="7">
    <location>
        <begin position="1"/>
        <end position="88"/>
    </location>
</feature>
<evidence type="ECO:0000256" key="3">
    <source>
        <dbReference type="ARBA" id="ARBA00023015"/>
    </source>
</evidence>
<dbReference type="PROSITE" id="PS50217">
    <property type="entry name" value="BZIP"/>
    <property type="match status" value="1"/>
</dbReference>
<evidence type="ECO:0000256" key="1">
    <source>
        <dbReference type="ARBA" id="ARBA00004123"/>
    </source>
</evidence>
<evidence type="ECO:0000259" key="8">
    <source>
        <dbReference type="PROSITE" id="PS50217"/>
    </source>
</evidence>
<name>A0AAE0VJC8_9BIVA</name>
<feature type="region of interest" description="Disordered" evidence="7">
    <location>
        <begin position="241"/>
        <end position="338"/>
    </location>
</feature>
<feature type="domain" description="BZIP" evidence="8">
    <location>
        <begin position="315"/>
        <end position="372"/>
    </location>
</feature>